<keyword evidence="1" id="KW-0732">Signal</keyword>
<dbReference type="EMBL" id="CCYA01000254">
    <property type="protein sequence ID" value="CEH16994.1"/>
    <property type="molecule type" value="Genomic_DNA"/>
</dbReference>
<evidence type="ECO:0000313" key="2">
    <source>
        <dbReference type="EMBL" id="CEH16994.1"/>
    </source>
</evidence>
<feature type="chain" id="PRO_5006015208" description="Secreted protein" evidence="1">
    <location>
        <begin position="22"/>
        <end position="117"/>
    </location>
</feature>
<sequence>MISPRGITVVLGALGAMQAAAEYVPPQPFTDNAVVVSWKTAKDAKCSANAGAASVCWVNACNKVTSTSAPVNLFTPLHEEPLANGHAWVECTGETSKGNKYSATEYVRNYEVGFPLA</sequence>
<dbReference type="Proteomes" id="UP000054845">
    <property type="component" value="Unassembled WGS sequence"/>
</dbReference>
<accession>A0A0N7LAM4</accession>
<evidence type="ECO:0000256" key="1">
    <source>
        <dbReference type="SAM" id="SignalP"/>
    </source>
</evidence>
<dbReference type="AlphaFoldDB" id="A0A0N7LAM4"/>
<feature type="signal peptide" evidence="1">
    <location>
        <begin position="1"/>
        <end position="21"/>
    </location>
</feature>
<evidence type="ECO:0000313" key="3">
    <source>
        <dbReference type="Proteomes" id="UP000054845"/>
    </source>
</evidence>
<name>A0A0N7LAM4_9BASI</name>
<reference evidence="2 3" key="1">
    <citation type="submission" date="2014-09" db="EMBL/GenBank/DDBJ databases">
        <authorList>
            <person name="Magalhaes I.L.F."/>
            <person name="Oliveira U."/>
            <person name="Santos F.R."/>
            <person name="Vidigal T.H.D.A."/>
            <person name="Brescovit A.D."/>
            <person name="Santos A.J."/>
        </authorList>
    </citation>
    <scope>NUCLEOTIDE SEQUENCE [LARGE SCALE GENOMIC DNA]</scope>
</reference>
<organism evidence="2 3">
    <name type="scientific">Ceraceosorus bombacis</name>
    <dbReference type="NCBI Taxonomy" id="401625"/>
    <lineage>
        <taxon>Eukaryota</taxon>
        <taxon>Fungi</taxon>
        <taxon>Dikarya</taxon>
        <taxon>Basidiomycota</taxon>
        <taxon>Ustilaginomycotina</taxon>
        <taxon>Exobasidiomycetes</taxon>
        <taxon>Ceraceosorales</taxon>
        <taxon>Ceraceosoraceae</taxon>
        <taxon>Ceraceosorus</taxon>
    </lineage>
</organism>
<keyword evidence="3" id="KW-1185">Reference proteome</keyword>
<proteinExistence type="predicted"/>
<protein>
    <recommendedName>
        <fullName evidence="4">Secreted protein</fullName>
    </recommendedName>
</protein>
<evidence type="ECO:0008006" key="4">
    <source>
        <dbReference type="Google" id="ProtNLM"/>
    </source>
</evidence>